<name>A0AAQ3PLQ3_PASNO</name>
<dbReference type="GO" id="GO:0003676">
    <property type="term" value="F:nucleic acid binding"/>
    <property type="evidence" value="ECO:0007669"/>
    <property type="project" value="InterPro"/>
</dbReference>
<dbReference type="InterPro" id="IPR036397">
    <property type="entry name" value="RNaseH_sf"/>
</dbReference>
<dbReference type="EMBL" id="CP144745">
    <property type="protein sequence ID" value="WVZ52481.1"/>
    <property type="molecule type" value="Genomic_DNA"/>
</dbReference>
<dbReference type="PANTHER" id="PTHR45835:SF99">
    <property type="entry name" value="CHROMO DOMAIN-CONTAINING PROTEIN-RELATED"/>
    <property type="match status" value="1"/>
</dbReference>
<dbReference type="Pfam" id="PF00385">
    <property type="entry name" value="Chromo"/>
    <property type="match status" value="1"/>
</dbReference>
<dbReference type="InterPro" id="IPR023780">
    <property type="entry name" value="Chromo_domain"/>
</dbReference>
<dbReference type="InterPro" id="IPR016197">
    <property type="entry name" value="Chromo-like_dom_sf"/>
</dbReference>
<feature type="domain" description="Chromo" evidence="1">
    <location>
        <begin position="265"/>
        <end position="321"/>
    </location>
</feature>
<dbReference type="InterPro" id="IPR012337">
    <property type="entry name" value="RNaseH-like_sf"/>
</dbReference>
<dbReference type="InterPro" id="IPR056924">
    <property type="entry name" value="SH3_Tf2-1"/>
</dbReference>
<organism evidence="2 3">
    <name type="scientific">Paspalum notatum var. saurae</name>
    <dbReference type="NCBI Taxonomy" id="547442"/>
    <lineage>
        <taxon>Eukaryota</taxon>
        <taxon>Viridiplantae</taxon>
        <taxon>Streptophyta</taxon>
        <taxon>Embryophyta</taxon>
        <taxon>Tracheophyta</taxon>
        <taxon>Spermatophyta</taxon>
        <taxon>Magnoliopsida</taxon>
        <taxon>Liliopsida</taxon>
        <taxon>Poales</taxon>
        <taxon>Poaceae</taxon>
        <taxon>PACMAD clade</taxon>
        <taxon>Panicoideae</taxon>
        <taxon>Andropogonodae</taxon>
        <taxon>Paspaleae</taxon>
        <taxon>Paspalinae</taxon>
        <taxon>Paspalum</taxon>
    </lineage>
</organism>
<dbReference type="AlphaFoldDB" id="A0AAQ3PLQ3"/>
<dbReference type="InterPro" id="IPR000953">
    <property type="entry name" value="Chromo/chromo_shadow_dom"/>
</dbReference>
<dbReference type="SUPFAM" id="SSF54160">
    <property type="entry name" value="Chromo domain-like"/>
    <property type="match status" value="1"/>
</dbReference>
<keyword evidence="3" id="KW-1185">Reference proteome</keyword>
<sequence>MLQPPKVLAWKWEDVHMDFIVGLPRTQKGYDSIWVIIDRLTKSAHFLPVKTHYTAATYAELYISWIVSLHGVPQTITSDRDMLRACALTYSTKWDECLPLAEFAYNNSYQKSLEMASFEDLYGRRCRTPLNWSEPGERVTIGPDLVTQAEKQVKFIHNNLKRAQSRQKSYSDKRRRPLVFEKDDHVYLRWVHWFGVKGKLAPRYVGPFKITYQCGIIAYRLKLPPHLAAVHDVFHVSQLKKCLRVPEEVVDTSQIQIEPDLTYEEHPIKILDQKQRSTRRRTINFYKVQWSNHSEEEATWEQEEYLQTRYPGFLPSTSDEY</sequence>
<feature type="non-terminal residue" evidence="2">
    <location>
        <position position="321"/>
    </location>
</feature>
<proteinExistence type="predicted"/>
<dbReference type="Proteomes" id="UP001341281">
    <property type="component" value="Chromosome 01"/>
</dbReference>
<evidence type="ECO:0000313" key="2">
    <source>
        <dbReference type="EMBL" id="WVZ52481.1"/>
    </source>
</evidence>
<gene>
    <name evidence="2" type="ORF">U9M48_003535</name>
</gene>
<dbReference type="Gene3D" id="2.40.50.40">
    <property type="match status" value="1"/>
</dbReference>
<evidence type="ECO:0000313" key="3">
    <source>
        <dbReference type="Proteomes" id="UP001341281"/>
    </source>
</evidence>
<dbReference type="Gene3D" id="3.30.420.10">
    <property type="entry name" value="Ribonuclease H-like superfamily/Ribonuclease H"/>
    <property type="match status" value="2"/>
</dbReference>
<protein>
    <recommendedName>
        <fullName evidence="1">Chromo domain-containing protein</fullName>
    </recommendedName>
</protein>
<reference evidence="2 3" key="1">
    <citation type="submission" date="2024-02" db="EMBL/GenBank/DDBJ databases">
        <title>High-quality chromosome-scale genome assembly of Pensacola bahiagrass (Paspalum notatum Flugge var. saurae).</title>
        <authorList>
            <person name="Vega J.M."/>
            <person name="Podio M."/>
            <person name="Orjuela J."/>
            <person name="Siena L.A."/>
            <person name="Pessino S.C."/>
            <person name="Combes M.C."/>
            <person name="Mariac C."/>
            <person name="Albertini E."/>
            <person name="Pupilli F."/>
            <person name="Ortiz J.P.A."/>
            <person name="Leblanc O."/>
        </authorList>
    </citation>
    <scope>NUCLEOTIDE SEQUENCE [LARGE SCALE GENOMIC DNA]</scope>
    <source>
        <strain evidence="2">R1</strain>
        <tissue evidence="2">Leaf</tissue>
    </source>
</reference>
<dbReference type="PROSITE" id="PS50013">
    <property type="entry name" value="CHROMO_2"/>
    <property type="match status" value="1"/>
</dbReference>
<dbReference type="SUPFAM" id="SSF53098">
    <property type="entry name" value="Ribonuclease H-like"/>
    <property type="match status" value="1"/>
</dbReference>
<dbReference type="PANTHER" id="PTHR45835">
    <property type="entry name" value="YALI0A06105P"/>
    <property type="match status" value="1"/>
</dbReference>
<evidence type="ECO:0000259" key="1">
    <source>
        <dbReference type="PROSITE" id="PS50013"/>
    </source>
</evidence>
<accession>A0AAQ3PLQ3</accession>
<dbReference type="Pfam" id="PF24626">
    <property type="entry name" value="SH3_Tf2-1"/>
    <property type="match status" value="1"/>
</dbReference>